<reference evidence="1" key="1">
    <citation type="journal article" date="2014" name="Front. Microbiol.">
        <title>High frequency of phylogenetically diverse reductive dehalogenase-homologous genes in deep subseafloor sedimentary metagenomes.</title>
        <authorList>
            <person name="Kawai M."/>
            <person name="Futagami T."/>
            <person name="Toyoda A."/>
            <person name="Takaki Y."/>
            <person name="Nishi S."/>
            <person name="Hori S."/>
            <person name="Arai W."/>
            <person name="Tsubouchi T."/>
            <person name="Morono Y."/>
            <person name="Uchiyama I."/>
            <person name="Ito T."/>
            <person name="Fujiyama A."/>
            <person name="Inagaki F."/>
            <person name="Takami H."/>
        </authorList>
    </citation>
    <scope>NUCLEOTIDE SEQUENCE</scope>
    <source>
        <strain evidence="1">Expedition CK06-06</strain>
    </source>
</reference>
<accession>X1KUM0</accession>
<dbReference type="AlphaFoldDB" id="X1KUM0"/>
<name>X1KUM0_9ZZZZ</name>
<gene>
    <name evidence="1" type="ORF">S06H3_01437</name>
</gene>
<organism evidence="1">
    <name type="scientific">marine sediment metagenome</name>
    <dbReference type="NCBI Taxonomy" id="412755"/>
    <lineage>
        <taxon>unclassified sequences</taxon>
        <taxon>metagenomes</taxon>
        <taxon>ecological metagenomes</taxon>
    </lineage>
</organism>
<protein>
    <submittedName>
        <fullName evidence="1">Uncharacterized protein</fullName>
    </submittedName>
</protein>
<comment type="caution">
    <text evidence="1">The sequence shown here is derived from an EMBL/GenBank/DDBJ whole genome shotgun (WGS) entry which is preliminary data.</text>
</comment>
<proteinExistence type="predicted"/>
<evidence type="ECO:0000313" key="1">
    <source>
        <dbReference type="EMBL" id="GAH97330.1"/>
    </source>
</evidence>
<sequence length="154" mass="16814">MLVLRLIDVANHHPNQGLKTREAEEFSNVCIAWKTGLGFETVPIEKGSFDWAETDFTLDSTVKENGLDLTEKVPVGTKIVGFVMCLSHVEAGKSFLLIANQTTKGINKFGLITPAASIPTGWIYGRVYIDADRLLDYVGDAGMAIGLAVVDWDI</sequence>
<dbReference type="EMBL" id="BARV01000359">
    <property type="protein sequence ID" value="GAH97330.1"/>
    <property type="molecule type" value="Genomic_DNA"/>
</dbReference>